<dbReference type="EMBL" id="CVQH01014336">
    <property type="protein sequence ID" value="CRK22581.1"/>
    <property type="molecule type" value="Genomic_DNA"/>
</dbReference>
<feature type="region of interest" description="Disordered" evidence="1">
    <location>
        <begin position="83"/>
        <end position="103"/>
    </location>
</feature>
<organism evidence="2 3">
    <name type="scientific">Verticillium longisporum</name>
    <name type="common">Verticillium dahliae var. longisporum</name>
    <dbReference type="NCBI Taxonomy" id="100787"/>
    <lineage>
        <taxon>Eukaryota</taxon>
        <taxon>Fungi</taxon>
        <taxon>Dikarya</taxon>
        <taxon>Ascomycota</taxon>
        <taxon>Pezizomycotina</taxon>
        <taxon>Sordariomycetes</taxon>
        <taxon>Hypocreomycetidae</taxon>
        <taxon>Glomerellales</taxon>
        <taxon>Plectosphaerellaceae</taxon>
        <taxon>Verticillium</taxon>
    </lineage>
</organism>
<name>A0A0G4LKL8_VERLO</name>
<evidence type="ECO:0000313" key="2">
    <source>
        <dbReference type="EMBL" id="CRK22581.1"/>
    </source>
</evidence>
<feature type="non-terminal residue" evidence="2">
    <location>
        <position position="1"/>
    </location>
</feature>
<proteinExistence type="predicted"/>
<gene>
    <name evidence="2" type="ORF">BN1708_017961</name>
</gene>
<accession>A0A0G4LKL8</accession>
<feature type="non-terminal residue" evidence="2">
    <location>
        <position position="118"/>
    </location>
</feature>
<dbReference type="Proteomes" id="UP000044602">
    <property type="component" value="Unassembled WGS sequence"/>
</dbReference>
<evidence type="ECO:0000256" key="1">
    <source>
        <dbReference type="SAM" id="MobiDB-lite"/>
    </source>
</evidence>
<feature type="region of interest" description="Disordered" evidence="1">
    <location>
        <begin position="19"/>
        <end position="63"/>
    </location>
</feature>
<keyword evidence="3" id="KW-1185">Reference proteome</keyword>
<dbReference type="AlphaFoldDB" id="A0A0G4LKL8"/>
<sequence>RGADGRRLPLLVQHCLDGAVRHDLRPHGHQGRRQGGHQEYRPQARRRHEKGPHGPGRCPDWPARRRRRCGRRWPCLLRRQLRRRARDARHHDQARQPQERQGLLVVVRQRLLDHRRRH</sequence>
<feature type="compositionally biased region" description="Basic and acidic residues" evidence="1">
    <location>
        <begin position="89"/>
        <end position="98"/>
    </location>
</feature>
<evidence type="ECO:0000313" key="3">
    <source>
        <dbReference type="Proteomes" id="UP000044602"/>
    </source>
</evidence>
<reference evidence="2 3" key="1">
    <citation type="submission" date="2015-05" db="EMBL/GenBank/DDBJ databases">
        <authorList>
            <person name="Wang D.B."/>
            <person name="Wang M."/>
        </authorList>
    </citation>
    <scope>NUCLEOTIDE SEQUENCE [LARGE SCALE GENOMIC DNA]</scope>
    <source>
        <strain evidence="2">VL1</strain>
    </source>
</reference>
<protein>
    <submittedName>
        <fullName evidence="2">Uncharacterized protein</fullName>
    </submittedName>
</protein>